<dbReference type="RefSeq" id="XP_047759361.1">
    <property type="nucleotide sequence ID" value="XM_047907631.1"/>
</dbReference>
<sequence length="235" mass="26134">MGTAVLWDDTPQPWSPLTDHQTWHDWALDLDVANMPRGADDFLELDLSNDDDGAQFPTSAPASLEADKIPYANPGSSRHDGSTTNPPEAELVKLPLTGQYPNVITSPDKMISHEQLAAEVKGIYAGLVMVEAKCINVDARQQSSKDPQLGEHQWQALIALHTTLLYEHHHFLMVSQSAAVNCGVRDLAAKYSMPARMWEHGIHDFLEFLWKRRPEESRLHACLHLSSLPNDGLTA</sequence>
<reference evidence="2" key="2">
    <citation type="journal article" date="2022" name="Microb. Genom.">
        <title>A chromosome-scale genome assembly of the tomato pathogen Cladosporium fulvum reveals a compartmentalized genome architecture and the presence of a dispensable chromosome.</title>
        <authorList>
            <person name="Zaccaron A.Z."/>
            <person name="Chen L.H."/>
            <person name="Samaras A."/>
            <person name="Stergiopoulos I."/>
        </authorList>
    </citation>
    <scope>NUCLEOTIDE SEQUENCE</scope>
    <source>
        <strain evidence="2">Race5_Kim</strain>
    </source>
</reference>
<dbReference type="EMBL" id="CP090165">
    <property type="protein sequence ID" value="UJO14995.1"/>
    <property type="molecule type" value="Genomic_DNA"/>
</dbReference>
<evidence type="ECO:0000313" key="2">
    <source>
        <dbReference type="EMBL" id="UJO14995.1"/>
    </source>
</evidence>
<dbReference type="AlphaFoldDB" id="A0A9Q8LCS2"/>
<dbReference type="GeneID" id="71988361"/>
<feature type="region of interest" description="Disordered" evidence="1">
    <location>
        <begin position="50"/>
        <end position="89"/>
    </location>
</feature>
<accession>A0A9Q8LCS2</accession>
<protein>
    <submittedName>
        <fullName evidence="2">Uncharacterized protein</fullName>
    </submittedName>
</protein>
<proteinExistence type="predicted"/>
<organism evidence="2 3">
    <name type="scientific">Passalora fulva</name>
    <name type="common">Tomato leaf mold</name>
    <name type="synonym">Cladosporium fulvum</name>
    <dbReference type="NCBI Taxonomy" id="5499"/>
    <lineage>
        <taxon>Eukaryota</taxon>
        <taxon>Fungi</taxon>
        <taxon>Dikarya</taxon>
        <taxon>Ascomycota</taxon>
        <taxon>Pezizomycotina</taxon>
        <taxon>Dothideomycetes</taxon>
        <taxon>Dothideomycetidae</taxon>
        <taxon>Mycosphaerellales</taxon>
        <taxon>Mycosphaerellaceae</taxon>
        <taxon>Fulvia</taxon>
    </lineage>
</organism>
<gene>
    <name evidence="2" type="ORF">CLAFUR5_08483</name>
</gene>
<keyword evidence="3" id="KW-1185">Reference proteome</keyword>
<reference evidence="2" key="1">
    <citation type="submission" date="2021-12" db="EMBL/GenBank/DDBJ databases">
        <authorList>
            <person name="Zaccaron A."/>
            <person name="Stergiopoulos I."/>
        </authorList>
    </citation>
    <scope>NUCLEOTIDE SEQUENCE</scope>
    <source>
        <strain evidence="2">Race5_Kim</strain>
    </source>
</reference>
<evidence type="ECO:0000313" key="3">
    <source>
        <dbReference type="Proteomes" id="UP000756132"/>
    </source>
</evidence>
<dbReference type="OrthoDB" id="2017974at2759"/>
<evidence type="ECO:0000256" key="1">
    <source>
        <dbReference type="SAM" id="MobiDB-lite"/>
    </source>
</evidence>
<dbReference type="KEGG" id="ffu:CLAFUR5_08483"/>
<name>A0A9Q8LCS2_PASFU</name>
<dbReference type="Proteomes" id="UP000756132">
    <property type="component" value="Chromosome 3"/>
</dbReference>